<feature type="region of interest" description="Disordered" evidence="1">
    <location>
        <begin position="1"/>
        <end position="25"/>
    </location>
</feature>
<sequence>MKDGNRGNNTTQPNGHAPSTSRTTQWLTQEARAQIPNGDSNTTAYLSNNETAEDVVMGVPTNRGEEGMTKKMAEWDASWGYIGGK</sequence>
<accession>A0ABR4CI54</accession>
<dbReference type="EMBL" id="JAZHXI010000008">
    <property type="protein sequence ID" value="KAL2068926.1"/>
    <property type="molecule type" value="Genomic_DNA"/>
</dbReference>
<reference evidence="2 3" key="1">
    <citation type="journal article" date="2024" name="Commun. Biol.">
        <title>Comparative genomic analysis of thermophilic fungi reveals convergent evolutionary adaptations and gene losses.</title>
        <authorList>
            <person name="Steindorff A.S."/>
            <person name="Aguilar-Pontes M.V."/>
            <person name="Robinson A.J."/>
            <person name="Andreopoulos B."/>
            <person name="LaButti K."/>
            <person name="Kuo A."/>
            <person name="Mondo S."/>
            <person name="Riley R."/>
            <person name="Otillar R."/>
            <person name="Haridas S."/>
            <person name="Lipzen A."/>
            <person name="Grimwood J."/>
            <person name="Schmutz J."/>
            <person name="Clum A."/>
            <person name="Reid I.D."/>
            <person name="Moisan M.C."/>
            <person name="Butler G."/>
            <person name="Nguyen T.T.M."/>
            <person name="Dewar K."/>
            <person name="Conant G."/>
            <person name="Drula E."/>
            <person name="Henrissat B."/>
            <person name="Hansel C."/>
            <person name="Singer S."/>
            <person name="Hutchinson M.I."/>
            <person name="de Vries R.P."/>
            <person name="Natvig D.O."/>
            <person name="Powell A.J."/>
            <person name="Tsang A."/>
            <person name="Grigoriev I.V."/>
        </authorList>
    </citation>
    <scope>NUCLEOTIDE SEQUENCE [LARGE SCALE GENOMIC DNA]</scope>
    <source>
        <strain evidence="2 3">CBS 494.80</strain>
    </source>
</reference>
<evidence type="ECO:0000313" key="2">
    <source>
        <dbReference type="EMBL" id="KAL2068926.1"/>
    </source>
</evidence>
<protein>
    <submittedName>
        <fullName evidence="2">Uncharacterized protein</fullName>
    </submittedName>
</protein>
<organism evidence="2 3">
    <name type="scientific">Oculimacula yallundae</name>
    <dbReference type="NCBI Taxonomy" id="86028"/>
    <lineage>
        <taxon>Eukaryota</taxon>
        <taxon>Fungi</taxon>
        <taxon>Dikarya</taxon>
        <taxon>Ascomycota</taxon>
        <taxon>Pezizomycotina</taxon>
        <taxon>Leotiomycetes</taxon>
        <taxon>Helotiales</taxon>
        <taxon>Ploettnerulaceae</taxon>
        <taxon>Oculimacula</taxon>
    </lineage>
</organism>
<evidence type="ECO:0000313" key="3">
    <source>
        <dbReference type="Proteomes" id="UP001595075"/>
    </source>
</evidence>
<dbReference type="Proteomes" id="UP001595075">
    <property type="component" value="Unassembled WGS sequence"/>
</dbReference>
<keyword evidence="3" id="KW-1185">Reference proteome</keyword>
<name>A0ABR4CI54_9HELO</name>
<evidence type="ECO:0000256" key="1">
    <source>
        <dbReference type="SAM" id="MobiDB-lite"/>
    </source>
</evidence>
<comment type="caution">
    <text evidence="2">The sequence shown here is derived from an EMBL/GenBank/DDBJ whole genome shotgun (WGS) entry which is preliminary data.</text>
</comment>
<proteinExistence type="predicted"/>
<gene>
    <name evidence="2" type="ORF">VTL71DRAFT_15264</name>
</gene>